<keyword evidence="2" id="KW-0285">Flavoprotein</keyword>
<organism evidence="5 6">
    <name type="scientific">Nitratireductor aestuarii</name>
    <dbReference type="NCBI Taxonomy" id="1735103"/>
    <lineage>
        <taxon>Bacteria</taxon>
        <taxon>Pseudomonadati</taxon>
        <taxon>Pseudomonadota</taxon>
        <taxon>Alphaproteobacteria</taxon>
        <taxon>Hyphomicrobiales</taxon>
        <taxon>Phyllobacteriaceae</taxon>
        <taxon>Nitratireductor</taxon>
    </lineage>
</organism>
<dbReference type="Pfam" id="PF01494">
    <property type="entry name" value="FAD_binding_3"/>
    <property type="match status" value="1"/>
</dbReference>
<dbReference type="PANTHER" id="PTHR43004:SF19">
    <property type="entry name" value="BINDING MONOOXYGENASE, PUTATIVE (JCVI)-RELATED"/>
    <property type="match status" value="1"/>
</dbReference>
<reference evidence="5" key="2">
    <citation type="submission" date="2020-09" db="EMBL/GenBank/DDBJ databases">
        <authorList>
            <person name="Sun Q."/>
            <person name="Zhou Y."/>
        </authorList>
    </citation>
    <scope>NUCLEOTIDE SEQUENCE</scope>
    <source>
        <strain evidence="5">CGMCC 1.15320</strain>
    </source>
</reference>
<feature type="domain" description="FAD-binding" evidence="4">
    <location>
        <begin position="3"/>
        <end position="355"/>
    </location>
</feature>
<keyword evidence="5" id="KW-0560">Oxidoreductase</keyword>
<evidence type="ECO:0000313" key="6">
    <source>
        <dbReference type="Proteomes" id="UP000636264"/>
    </source>
</evidence>
<dbReference type="PANTHER" id="PTHR43004">
    <property type="entry name" value="TRK SYSTEM POTASSIUM UPTAKE PROTEIN"/>
    <property type="match status" value="1"/>
</dbReference>
<dbReference type="Gene3D" id="3.40.30.120">
    <property type="match status" value="1"/>
</dbReference>
<proteinExistence type="predicted"/>
<reference evidence="5" key="1">
    <citation type="journal article" date="2014" name="Int. J. Syst. Evol. Microbiol.">
        <title>Complete genome sequence of Corynebacterium casei LMG S-19264T (=DSM 44701T), isolated from a smear-ripened cheese.</title>
        <authorList>
            <consortium name="US DOE Joint Genome Institute (JGI-PGF)"/>
            <person name="Walter F."/>
            <person name="Albersmeier A."/>
            <person name="Kalinowski J."/>
            <person name="Ruckert C."/>
        </authorList>
    </citation>
    <scope>NUCLEOTIDE SEQUENCE</scope>
    <source>
        <strain evidence="5">CGMCC 1.15320</strain>
    </source>
</reference>
<dbReference type="Pfam" id="PF21274">
    <property type="entry name" value="Rng_hyd_C"/>
    <property type="match status" value="1"/>
</dbReference>
<gene>
    <name evidence="5" type="ORF">GCM10011385_22410</name>
</gene>
<dbReference type="AlphaFoldDB" id="A0A916RSI0"/>
<comment type="caution">
    <text evidence="5">The sequence shown here is derived from an EMBL/GenBank/DDBJ whole genome shotgun (WGS) entry which is preliminary data.</text>
</comment>
<comment type="cofactor">
    <cofactor evidence="1">
        <name>FAD</name>
        <dbReference type="ChEBI" id="CHEBI:57692"/>
    </cofactor>
</comment>
<accession>A0A916RSI0</accession>
<dbReference type="InterPro" id="IPR036188">
    <property type="entry name" value="FAD/NAD-bd_sf"/>
</dbReference>
<dbReference type="SUPFAM" id="SSF51905">
    <property type="entry name" value="FAD/NAD(P)-binding domain"/>
    <property type="match status" value="1"/>
</dbReference>
<evidence type="ECO:0000256" key="1">
    <source>
        <dbReference type="ARBA" id="ARBA00001974"/>
    </source>
</evidence>
<dbReference type="RefSeq" id="WP_210315527.1">
    <property type="nucleotide sequence ID" value="NZ_BMIF01000006.1"/>
</dbReference>
<keyword evidence="3" id="KW-0274">FAD</keyword>
<dbReference type="Gene3D" id="3.50.50.60">
    <property type="entry name" value="FAD/NAD(P)-binding domain"/>
    <property type="match status" value="1"/>
</dbReference>
<dbReference type="Gene3D" id="3.30.9.10">
    <property type="entry name" value="D-Amino Acid Oxidase, subunit A, domain 2"/>
    <property type="match status" value="1"/>
</dbReference>
<sequence length="543" mass="60390">MKIPVVIAGAGPVGLTLALDLARRGIRCLVVERNPSTTRHPKMDITNSRSMELFRAIGITESLRAAAVPPSHAFDVSWITNFVGEELHRFAYPSVDEMRRRILEKNDGTMPLEPPMRVSQVVIEPVLRMHAERSPLIDLRFSTTFERFEERENGVTVVLRDTGTENRTTVECRYVVGCDGGGSVVRQQLGIDLEGSPRVMERFMTHFRSPEKDLLMRWGVAWHYQSVYGTLIAQNDEDVWTLHSRFPDTKTVEEAPQELLRRFIGRDIEAEILVANPWTPHLLVARSYAKRRVFLAGDAAHQYIPTGGYGMNTGIGDATNLSWKLAAVLHGFAGESILQSYDAERRPIGKRNLEASGRNNDVRKEIGALYTAELFEDGPSGDAARGRVSAEMKRIGNLENEAWGIEHGYVYAESPVVCAEAGASINTDPAVYEPTTVPGARLPSIFLKDGAALYDRLGPWLTLISFGPSDHAGYFEEAARIRGVPLRVLTIDEPELVSIYQAPLLLVRPDHHVAWRGSSIADMAAAARVIGRTLGWYGHIWSK</sequence>
<keyword evidence="6" id="KW-1185">Reference proteome</keyword>
<dbReference type="GO" id="GO:0071949">
    <property type="term" value="F:FAD binding"/>
    <property type="evidence" value="ECO:0007669"/>
    <property type="project" value="InterPro"/>
</dbReference>
<dbReference type="InterPro" id="IPR002938">
    <property type="entry name" value="FAD-bd"/>
</dbReference>
<protein>
    <submittedName>
        <fullName evidence="5">Monooxygenase</fullName>
    </submittedName>
</protein>
<dbReference type="GO" id="GO:0016709">
    <property type="term" value="F:oxidoreductase activity, acting on paired donors, with incorporation or reduction of molecular oxygen, NAD(P)H as one donor, and incorporation of one atom of oxygen"/>
    <property type="evidence" value="ECO:0007669"/>
    <property type="project" value="UniProtKB-ARBA"/>
</dbReference>
<dbReference type="PRINTS" id="PR00420">
    <property type="entry name" value="RNGMNOXGNASE"/>
</dbReference>
<dbReference type="EMBL" id="BMIF01000006">
    <property type="protein sequence ID" value="GGA68121.1"/>
    <property type="molecule type" value="Genomic_DNA"/>
</dbReference>
<dbReference type="Proteomes" id="UP000636264">
    <property type="component" value="Unassembled WGS sequence"/>
</dbReference>
<evidence type="ECO:0000256" key="2">
    <source>
        <dbReference type="ARBA" id="ARBA00022630"/>
    </source>
</evidence>
<dbReference type="NCBIfam" id="NF004780">
    <property type="entry name" value="PRK06126.1"/>
    <property type="match status" value="1"/>
</dbReference>
<name>A0A916RSI0_9HYPH</name>
<evidence type="ECO:0000259" key="4">
    <source>
        <dbReference type="Pfam" id="PF01494"/>
    </source>
</evidence>
<dbReference type="InterPro" id="IPR050641">
    <property type="entry name" value="RIFMO-like"/>
</dbReference>
<evidence type="ECO:0000256" key="3">
    <source>
        <dbReference type="ARBA" id="ARBA00022827"/>
    </source>
</evidence>
<evidence type="ECO:0000313" key="5">
    <source>
        <dbReference type="EMBL" id="GGA68121.1"/>
    </source>
</evidence>
<keyword evidence="5" id="KW-0503">Monooxygenase</keyword>